<keyword evidence="5" id="KW-0325">Glycoprotein</keyword>
<feature type="domain" description="Chitin-binding type-2" evidence="7">
    <location>
        <begin position="672"/>
        <end position="729"/>
    </location>
</feature>
<organism evidence="8 9">
    <name type="scientific">Actinia tenebrosa</name>
    <name type="common">Australian red waratah sea anemone</name>
    <dbReference type="NCBI Taxonomy" id="6105"/>
    <lineage>
        <taxon>Eukaryota</taxon>
        <taxon>Metazoa</taxon>
        <taxon>Cnidaria</taxon>
        <taxon>Anthozoa</taxon>
        <taxon>Hexacorallia</taxon>
        <taxon>Actiniaria</taxon>
        <taxon>Actiniidae</taxon>
        <taxon>Actinia</taxon>
    </lineage>
</organism>
<evidence type="ECO:0000256" key="4">
    <source>
        <dbReference type="ARBA" id="ARBA00023157"/>
    </source>
</evidence>
<evidence type="ECO:0000313" key="8">
    <source>
        <dbReference type="Proteomes" id="UP000515163"/>
    </source>
</evidence>
<dbReference type="InterPro" id="IPR036508">
    <property type="entry name" value="Chitin-bd_dom_sf"/>
</dbReference>
<dbReference type="Proteomes" id="UP000515163">
    <property type="component" value="Unplaced"/>
</dbReference>
<dbReference type="OrthoDB" id="5986008at2759"/>
<evidence type="ECO:0000259" key="7">
    <source>
        <dbReference type="PROSITE" id="PS50940"/>
    </source>
</evidence>
<dbReference type="GeneID" id="116297048"/>
<reference evidence="9" key="1">
    <citation type="submission" date="2025-08" db="UniProtKB">
        <authorList>
            <consortium name="RefSeq"/>
        </authorList>
    </citation>
    <scope>IDENTIFICATION</scope>
    <source>
        <tissue evidence="9">Tentacle</tissue>
    </source>
</reference>
<evidence type="ECO:0000256" key="2">
    <source>
        <dbReference type="ARBA" id="ARBA00022729"/>
    </source>
</evidence>
<keyword evidence="8" id="KW-1185">Reference proteome</keyword>
<dbReference type="InterPro" id="IPR051940">
    <property type="entry name" value="Chitin_bind-dev_reg"/>
</dbReference>
<evidence type="ECO:0000256" key="5">
    <source>
        <dbReference type="ARBA" id="ARBA00023180"/>
    </source>
</evidence>
<dbReference type="RefSeq" id="XP_031561045.1">
    <property type="nucleotide sequence ID" value="XM_031705185.1"/>
</dbReference>
<keyword evidence="2 6" id="KW-0732">Signal</keyword>
<dbReference type="InParanoid" id="A0A6P8I8R1"/>
<accession>A0A6P8I8R1</accession>
<evidence type="ECO:0000313" key="9">
    <source>
        <dbReference type="RefSeq" id="XP_031561045.1"/>
    </source>
</evidence>
<dbReference type="GO" id="GO:0005576">
    <property type="term" value="C:extracellular region"/>
    <property type="evidence" value="ECO:0007669"/>
    <property type="project" value="InterPro"/>
</dbReference>
<keyword evidence="4" id="KW-1015">Disulfide bond</keyword>
<name>A0A6P8I8R1_ACTTE</name>
<dbReference type="PANTHER" id="PTHR23301">
    <property type="entry name" value="CHITIN BINDING PERITROPHIN-A"/>
    <property type="match status" value="1"/>
</dbReference>
<evidence type="ECO:0000256" key="1">
    <source>
        <dbReference type="ARBA" id="ARBA00022669"/>
    </source>
</evidence>
<gene>
    <name evidence="9" type="primary">LOC116297048</name>
</gene>
<dbReference type="SUPFAM" id="SSF57625">
    <property type="entry name" value="Invertebrate chitin-binding proteins"/>
    <property type="match status" value="2"/>
</dbReference>
<evidence type="ECO:0000256" key="3">
    <source>
        <dbReference type="ARBA" id="ARBA00022737"/>
    </source>
</evidence>
<dbReference type="PROSITE" id="PS50940">
    <property type="entry name" value="CHIT_BIND_II"/>
    <property type="match status" value="1"/>
</dbReference>
<feature type="chain" id="PRO_5028386880" evidence="6">
    <location>
        <begin position="20"/>
        <end position="796"/>
    </location>
</feature>
<dbReference type="Pfam" id="PF01607">
    <property type="entry name" value="CBM_14"/>
    <property type="match status" value="2"/>
</dbReference>
<sequence length="796" mass="90566">MALSPILPLLVVLFGVVRCAVYDDVATVTKARCYANCITQVSKYAEPDPGCLGNACKQCLLPCDRKWTNIEDCKETCEISKICRRSCEFLGYLKGLPNILDGDLTLTKHPGVPMATEKTVQNLTLSWTPATSYVGSVVYLLKKMFQGDFSDLNLKDLKDVVFTQPRAVLDVTDVCRYAPRYRWKFDGVQFKFQVIALTEYSKLIGSAKSNSIEMTRPEPVSAVGTPSFTYDADAFGDKLKMTTTVIPLQAQVHLISQYAVDWSMAFCSKEPFVVPRSSTSEKANTTVSVQLYEKLKACNHTLKVYSLNQCIPSKPKILTYKYKGCRFVSNFKRSLCYSFDPPPTPDSARQVVSLAYSPFTYSNDFRFSTKVTWSPPTFSFGKVERYIFAYGDVNKKFMGIIWIAKRGSTKNTFLKATNLEPNITVRFEIRPRFPNAEGVVREIIFQTPGILEDKIKVQNLKADQVSFSDTSLFSFRVHWEKPVSHSQLDGYQIDFIKGSNAQKTVKTSDRFYVFRGLLHNEPLVIEVKPLYKVKWIKPKYVVLRLKAPAPSNKDIAVKRLSNFNFTFDPQTTTFTSYFEWNPPSYSYKTVDYYEVGYSIIDAHGKLIITCPTSYANKAKLCMPATTKENRYSIPRVHPHMHIVITVKPVFQHSPFLEGIKVTYTVDVPYGPVSFCDGKPEGYHADVEDCTGFYKCDANGETFRMFCPEGLYWDNDTQTCDLRSSVNCQKNNLSCCQGRPAGYYSIRHNSASYCVCDGQGRGFLRMCTSGLHWNEQRRACDFPKFRGHRHYQDINHY</sequence>
<dbReference type="SUPFAM" id="SSF49265">
    <property type="entry name" value="Fibronectin type III"/>
    <property type="match status" value="1"/>
</dbReference>
<keyword evidence="3" id="KW-0677">Repeat</keyword>
<dbReference type="InterPro" id="IPR036116">
    <property type="entry name" value="FN3_sf"/>
</dbReference>
<protein>
    <submittedName>
        <fullName evidence="9">Uncharacterized protein LOC116297048</fullName>
    </submittedName>
</protein>
<dbReference type="Gene3D" id="2.170.140.10">
    <property type="entry name" value="Chitin binding domain"/>
    <property type="match status" value="2"/>
</dbReference>
<dbReference type="AlphaFoldDB" id="A0A6P8I8R1"/>
<proteinExistence type="predicted"/>
<dbReference type="KEGG" id="aten:116297048"/>
<dbReference type="InterPro" id="IPR002557">
    <property type="entry name" value="Chitin-bd_dom"/>
</dbReference>
<dbReference type="PANTHER" id="PTHR23301:SF0">
    <property type="entry name" value="CHITIN-BINDING TYPE-2 DOMAIN-CONTAINING PROTEIN-RELATED"/>
    <property type="match status" value="1"/>
</dbReference>
<evidence type="ECO:0000256" key="6">
    <source>
        <dbReference type="SAM" id="SignalP"/>
    </source>
</evidence>
<keyword evidence="1" id="KW-0147">Chitin-binding</keyword>
<feature type="signal peptide" evidence="6">
    <location>
        <begin position="1"/>
        <end position="19"/>
    </location>
</feature>
<dbReference type="SMART" id="SM00494">
    <property type="entry name" value="ChtBD2"/>
    <property type="match status" value="2"/>
</dbReference>
<dbReference type="GO" id="GO:0008061">
    <property type="term" value="F:chitin binding"/>
    <property type="evidence" value="ECO:0007669"/>
    <property type="project" value="UniProtKB-KW"/>
</dbReference>